<feature type="domain" description="RRM" evidence="3">
    <location>
        <begin position="1"/>
        <end position="79"/>
    </location>
</feature>
<reference evidence="4" key="1">
    <citation type="submission" date="2019-02" db="EMBL/GenBank/DDBJ databases">
        <authorList>
            <person name="Gruber-Vodicka R. H."/>
            <person name="Seah K. B. B."/>
        </authorList>
    </citation>
    <scope>NUCLEOTIDE SEQUENCE</scope>
    <source>
        <strain evidence="4">BECK_S1321</strain>
    </source>
</reference>
<accession>A0A450YRR2</accession>
<protein>
    <submittedName>
        <fullName evidence="4">RNA recognition motif. (A.k.a. RRM, RBD, or RNP domain)</fullName>
    </submittedName>
</protein>
<dbReference type="InterPro" id="IPR012677">
    <property type="entry name" value="Nucleotide-bd_a/b_plait_sf"/>
</dbReference>
<dbReference type="InterPro" id="IPR052462">
    <property type="entry name" value="SLIRP/GR-RBP-like"/>
</dbReference>
<dbReference type="EMBL" id="CAADFR010000172">
    <property type="protein sequence ID" value="VFK44213.1"/>
    <property type="molecule type" value="Genomic_DNA"/>
</dbReference>
<evidence type="ECO:0000313" key="4">
    <source>
        <dbReference type="EMBL" id="VFK44213.1"/>
    </source>
</evidence>
<dbReference type="AlphaFoldDB" id="A0A450YRR2"/>
<dbReference type="Pfam" id="PF00076">
    <property type="entry name" value="RRM_1"/>
    <property type="match status" value="1"/>
</dbReference>
<name>A0A450YRR2_9GAMM</name>
<sequence>MDLFIRNFPASVSNDELENLFSTYGQVLSARVIKDHETGHSKCFGFVKMKDESDGKLAIRRINGQVLEGRTLTVKKAMPKESRQKPTTYISRSRKEKAECQDY</sequence>
<dbReference type="InterPro" id="IPR000504">
    <property type="entry name" value="RRM_dom"/>
</dbReference>
<dbReference type="InterPro" id="IPR035979">
    <property type="entry name" value="RBD_domain_sf"/>
</dbReference>
<dbReference type="SMART" id="SM00360">
    <property type="entry name" value="RRM"/>
    <property type="match status" value="1"/>
</dbReference>
<dbReference type="GO" id="GO:0003723">
    <property type="term" value="F:RNA binding"/>
    <property type="evidence" value="ECO:0007669"/>
    <property type="project" value="UniProtKB-KW"/>
</dbReference>
<gene>
    <name evidence="4" type="ORF">BECKSD772F_GA0070984_11726</name>
</gene>
<dbReference type="SUPFAM" id="SSF54928">
    <property type="entry name" value="RNA-binding domain, RBD"/>
    <property type="match status" value="1"/>
</dbReference>
<evidence type="ECO:0000259" key="3">
    <source>
        <dbReference type="PROSITE" id="PS50102"/>
    </source>
</evidence>
<feature type="region of interest" description="Disordered" evidence="2">
    <location>
        <begin position="77"/>
        <end position="103"/>
    </location>
</feature>
<organism evidence="4">
    <name type="scientific">Candidatus Kentrum sp. SD</name>
    <dbReference type="NCBI Taxonomy" id="2126332"/>
    <lineage>
        <taxon>Bacteria</taxon>
        <taxon>Pseudomonadati</taxon>
        <taxon>Pseudomonadota</taxon>
        <taxon>Gammaproteobacteria</taxon>
        <taxon>Candidatus Kentrum</taxon>
    </lineage>
</organism>
<evidence type="ECO:0000256" key="1">
    <source>
        <dbReference type="ARBA" id="ARBA00022884"/>
    </source>
</evidence>
<proteinExistence type="predicted"/>
<dbReference type="PANTHER" id="PTHR48027">
    <property type="entry name" value="HETEROGENEOUS NUCLEAR RIBONUCLEOPROTEIN 87F-RELATED"/>
    <property type="match status" value="1"/>
</dbReference>
<evidence type="ECO:0000256" key="2">
    <source>
        <dbReference type="SAM" id="MobiDB-lite"/>
    </source>
</evidence>
<dbReference type="PROSITE" id="PS50102">
    <property type="entry name" value="RRM"/>
    <property type="match status" value="1"/>
</dbReference>
<dbReference type="Gene3D" id="3.30.70.330">
    <property type="match status" value="1"/>
</dbReference>
<keyword evidence="1" id="KW-0694">RNA-binding</keyword>